<evidence type="ECO:0000256" key="1">
    <source>
        <dbReference type="SAM" id="MobiDB-lite"/>
    </source>
</evidence>
<dbReference type="PROSITE" id="PS51257">
    <property type="entry name" value="PROKAR_LIPOPROTEIN"/>
    <property type="match status" value="1"/>
</dbReference>
<evidence type="ECO:0000313" key="3">
    <source>
        <dbReference type="EMBL" id="QPE05361.1"/>
    </source>
</evidence>
<accession>A0A7S8RIG2</accession>
<organism evidence="3 4">
    <name type="scientific">Microbacterium schleiferi</name>
    <dbReference type="NCBI Taxonomy" id="69362"/>
    <lineage>
        <taxon>Bacteria</taxon>
        <taxon>Bacillati</taxon>
        <taxon>Actinomycetota</taxon>
        <taxon>Actinomycetes</taxon>
        <taxon>Micrococcales</taxon>
        <taxon>Microbacteriaceae</taxon>
        <taxon>Microbacterium</taxon>
    </lineage>
</organism>
<gene>
    <name evidence="3" type="ORF">IT882_04690</name>
</gene>
<dbReference type="RefSeq" id="WP_195693378.1">
    <property type="nucleotide sequence ID" value="NZ_CP064760.1"/>
</dbReference>
<feature type="chain" id="PRO_5038358893" description="Secreted protein" evidence="2">
    <location>
        <begin position="28"/>
        <end position="128"/>
    </location>
</feature>
<keyword evidence="2" id="KW-0732">Signal</keyword>
<dbReference type="EMBL" id="CP064760">
    <property type="protein sequence ID" value="QPE05361.1"/>
    <property type="molecule type" value="Genomic_DNA"/>
</dbReference>
<keyword evidence="4" id="KW-1185">Reference proteome</keyword>
<evidence type="ECO:0008006" key="5">
    <source>
        <dbReference type="Google" id="ProtNLM"/>
    </source>
</evidence>
<proteinExistence type="predicted"/>
<reference evidence="3 4" key="1">
    <citation type="submission" date="2020-11" db="EMBL/GenBank/DDBJ databases">
        <title>Amino acid is mineralized and recycled by bacteria in oceanic microbiome.</title>
        <authorList>
            <person name="Zheng L.Y."/>
        </authorList>
    </citation>
    <scope>NUCLEOTIDE SEQUENCE [LARGE SCALE GENOMIC DNA]</scope>
    <source>
        <strain evidence="3 4">A32-1</strain>
    </source>
</reference>
<evidence type="ECO:0000256" key="2">
    <source>
        <dbReference type="SAM" id="SignalP"/>
    </source>
</evidence>
<feature type="signal peptide" evidence="2">
    <location>
        <begin position="1"/>
        <end position="27"/>
    </location>
</feature>
<evidence type="ECO:0000313" key="4">
    <source>
        <dbReference type="Proteomes" id="UP000594480"/>
    </source>
</evidence>
<sequence>MTHHRTALAVSSVLVGLLVAISGCSLTAFPDIGTIDQSDGFGDDGDGQVYTEDDEDLGIVEVYAVEPDASLTPAGDDTTESVWDMFVKIVTPRSPAASSETSASETRSPATPSRTFHRLTTRSSGRSS</sequence>
<dbReference type="AlphaFoldDB" id="A0A7S8RIG2"/>
<dbReference type="KEGG" id="msf:IT882_04690"/>
<feature type="region of interest" description="Disordered" evidence="1">
    <location>
        <begin position="93"/>
        <end position="128"/>
    </location>
</feature>
<feature type="compositionally biased region" description="Low complexity" evidence="1">
    <location>
        <begin position="93"/>
        <end position="113"/>
    </location>
</feature>
<name>A0A7S8RIG2_9MICO</name>
<protein>
    <recommendedName>
        <fullName evidence="5">Secreted protein</fullName>
    </recommendedName>
</protein>
<dbReference type="Proteomes" id="UP000594480">
    <property type="component" value="Chromosome"/>
</dbReference>